<dbReference type="Gene3D" id="3.30.300.30">
    <property type="match status" value="1"/>
</dbReference>
<dbReference type="PANTHER" id="PTHR24096">
    <property type="entry name" value="LONG-CHAIN-FATTY-ACID--COA LIGASE"/>
    <property type="match status" value="1"/>
</dbReference>
<dbReference type="SUPFAM" id="SSF56801">
    <property type="entry name" value="Acetyl-CoA synthetase-like"/>
    <property type="match status" value="1"/>
</dbReference>
<evidence type="ECO:0000313" key="6">
    <source>
        <dbReference type="Proteomes" id="UP000007148"/>
    </source>
</evidence>
<evidence type="ECO:0000256" key="2">
    <source>
        <dbReference type="ARBA" id="ARBA00022598"/>
    </source>
</evidence>
<feature type="domain" description="AMP-binding enzyme C-terminal" evidence="4">
    <location>
        <begin position="454"/>
        <end position="542"/>
    </location>
</feature>
<dbReference type="Pfam" id="PF00501">
    <property type="entry name" value="AMP-binding"/>
    <property type="match status" value="1"/>
</dbReference>
<dbReference type="InterPro" id="IPR020845">
    <property type="entry name" value="AMP-binding_CS"/>
</dbReference>
<dbReference type="PANTHER" id="PTHR24096:SF149">
    <property type="entry name" value="AMP-BINDING DOMAIN-CONTAINING PROTEIN-RELATED"/>
    <property type="match status" value="1"/>
</dbReference>
<dbReference type="InParanoid" id="G4TYV9"/>
<dbReference type="Proteomes" id="UP000007148">
    <property type="component" value="Unassembled WGS sequence"/>
</dbReference>
<dbReference type="STRING" id="1109443.G4TYV9"/>
<comment type="similarity">
    <text evidence="1">Belongs to the ATP-dependent AMP-binding enzyme family.</text>
</comment>
<evidence type="ECO:0000259" key="4">
    <source>
        <dbReference type="Pfam" id="PF13193"/>
    </source>
</evidence>
<dbReference type="Gene3D" id="2.30.38.10">
    <property type="entry name" value="Luciferase, Domain 3"/>
    <property type="match status" value="1"/>
</dbReference>
<dbReference type="OMA" id="HWVNIST"/>
<keyword evidence="2 5" id="KW-0436">Ligase</keyword>
<dbReference type="eggNOG" id="KOG1176">
    <property type="taxonomic scope" value="Eukaryota"/>
</dbReference>
<accession>G4TYV9</accession>
<feature type="domain" description="AMP-dependent synthetase/ligase" evidence="3">
    <location>
        <begin position="69"/>
        <end position="404"/>
    </location>
</feature>
<proteinExistence type="inferred from homology"/>
<sequence>MVHVKSLLPEPPSAPIINISTFLLEREGIPDHILFINSLTGEAWTRARFIDRVRRLQCLLPTARAQGGFDVHSSEMVAVFSENCIEYVALMHALWALAIPFAPCSAYATSNELVHCLRITGASTIFCHANRLETTLEAAKVVGIPTSKIYILDGETTREFKSIAQLINSASFPRTLPSKAVPVKKDQLAFVLFSSGTTGLPKAVALSHNNVIHHTFQRLGWLQSMLQSASPPPMAPSGGLSVTLGFLPIFHTYGLHSFCITPFFLPGTVVLMPRWDTNKGLELIPKHKVTTIVAVPSVIHQISRSPKLAETDMSSVFSLASGAAYLSPSLSKKLSGQVGDKTMSAISMICEGQLGGKWRYIEGCSGGLLPGMEARTVREDGTEAEYGETGELWLKGGNIALGYLGNPKATAETFVDGWLRTGDLFKIDQEGYFWYQDRGKDTLKVSGMQVSPMEIEEALLRHPGGLVQDVAVAGVDIALRGSTVVERVPRAWVVLTDQGVKAEPDSVRLELEAWIQKQLSRYKWLKGGIAFVDQIPKSATGKVLRRQLVEEHSRQNPVHVSSRL</sequence>
<name>G4TYV9_SERID</name>
<dbReference type="InterPro" id="IPR045851">
    <property type="entry name" value="AMP-bd_C_sf"/>
</dbReference>
<dbReference type="InterPro" id="IPR025110">
    <property type="entry name" value="AMP-bd_C"/>
</dbReference>
<dbReference type="AlphaFoldDB" id="G4TYV9"/>
<dbReference type="EMBL" id="CAFZ01000792">
    <property type="protein sequence ID" value="CCA76502.1"/>
    <property type="molecule type" value="Genomic_DNA"/>
</dbReference>
<dbReference type="InterPro" id="IPR000873">
    <property type="entry name" value="AMP-dep_synth/lig_dom"/>
</dbReference>
<gene>
    <name evidence="5" type="ORF">PIIN_10495</name>
</gene>
<dbReference type="Pfam" id="PF13193">
    <property type="entry name" value="AMP-binding_C"/>
    <property type="match status" value="1"/>
</dbReference>
<evidence type="ECO:0000256" key="1">
    <source>
        <dbReference type="ARBA" id="ARBA00006432"/>
    </source>
</evidence>
<dbReference type="HOGENOM" id="CLU_000022_59_2_1"/>
<dbReference type="Gene3D" id="3.40.50.980">
    <property type="match status" value="2"/>
</dbReference>
<protein>
    <submittedName>
        <fullName evidence="5">Probable phenylacetyl-CoA ligase</fullName>
    </submittedName>
</protein>
<dbReference type="OrthoDB" id="1898221at2759"/>
<reference evidence="5 6" key="1">
    <citation type="journal article" date="2011" name="PLoS Pathog.">
        <title>Endophytic Life Strategies Decoded by Genome and Transcriptome Analyses of the Mutualistic Root Symbiont Piriformospora indica.</title>
        <authorList>
            <person name="Zuccaro A."/>
            <person name="Lahrmann U."/>
            <person name="Guldener U."/>
            <person name="Langen G."/>
            <person name="Pfiffi S."/>
            <person name="Biedenkopf D."/>
            <person name="Wong P."/>
            <person name="Samans B."/>
            <person name="Grimm C."/>
            <person name="Basiewicz M."/>
            <person name="Murat C."/>
            <person name="Martin F."/>
            <person name="Kogel K.H."/>
        </authorList>
    </citation>
    <scope>NUCLEOTIDE SEQUENCE [LARGE SCALE GENOMIC DNA]</scope>
    <source>
        <strain evidence="5 6">DSM 11827</strain>
    </source>
</reference>
<organism evidence="5 6">
    <name type="scientific">Serendipita indica (strain DSM 11827)</name>
    <name type="common">Root endophyte fungus</name>
    <name type="synonym">Piriformospora indica</name>
    <dbReference type="NCBI Taxonomy" id="1109443"/>
    <lineage>
        <taxon>Eukaryota</taxon>
        <taxon>Fungi</taxon>
        <taxon>Dikarya</taxon>
        <taxon>Basidiomycota</taxon>
        <taxon>Agaricomycotina</taxon>
        <taxon>Agaricomycetes</taxon>
        <taxon>Sebacinales</taxon>
        <taxon>Serendipitaceae</taxon>
        <taxon>Serendipita</taxon>
    </lineage>
</organism>
<comment type="caution">
    <text evidence="5">The sequence shown here is derived from an EMBL/GenBank/DDBJ whole genome shotgun (WGS) entry which is preliminary data.</text>
</comment>
<dbReference type="GO" id="GO:0016405">
    <property type="term" value="F:CoA-ligase activity"/>
    <property type="evidence" value="ECO:0007669"/>
    <property type="project" value="TreeGrafter"/>
</dbReference>
<evidence type="ECO:0000313" key="5">
    <source>
        <dbReference type="EMBL" id="CCA76502.1"/>
    </source>
</evidence>
<evidence type="ECO:0000259" key="3">
    <source>
        <dbReference type="Pfam" id="PF00501"/>
    </source>
</evidence>
<dbReference type="PROSITE" id="PS00455">
    <property type="entry name" value="AMP_BINDING"/>
    <property type="match status" value="1"/>
</dbReference>
<keyword evidence="6" id="KW-1185">Reference proteome</keyword>